<dbReference type="AlphaFoldDB" id="A0A7R7IYT8"/>
<dbReference type="Proteomes" id="UP000515472">
    <property type="component" value="Chromosome"/>
</dbReference>
<dbReference type="InterPro" id="IPR002645">
    <property type="entry name" value="STAS_dom"/>
</dbReference>
<protein>
    <recommendedName>
        <fullName evidence="1">STAS domain-containing protein</fullName>
    </recommendedName>
</protein>
<dbReference type="EMBL" id="AP023213">
    <property type="protein sequence ID" value="BCO11549.1"/>
    <property type="molecule type" value="Genomic_DNA"/>
</dbReference>
<feature type="domain" description="STAS" evidence="1">
    <location>
        <begin position="35"/>
        <end position="106"/>
    </location>
</feature>
<dbReference type="Gene3D" id="3.30.750.24">
    <property type="entry name" value="STAS domain"/>
    <property type="match status" value="1"/>
</dbReference>
<evidence type="ECO:0000313" key="2">
    <source>
        <dbReference type="EMBL" id="BCO11549.1"/>
    </source>
</evidence>
<sequence>MESSEIVFVNDSHVTFKGACSREEALALHQALVCRLNELVEQKFETVELDLRQVDHIDACGCQLLALFLEHLRRHGIMPAVCLGPEVAAEISLLGFSETFSVLPSL</sequence>
<proteinExistence type="predicted"/>
<name>A0A7R7IYT8_9BACT</name>
<evidence type="ECO:0000313" key="3">
    <source>
        <dbReference type="Proteomes" id="UP000515472"/>
    </source>
</evidence>
<accession>A0A7R7IYT8</accession>
<keyword evidence="3" id="KW-1185">Reference proteome</keyword>
<gene>
    <name evidence="2" type="ORF">GEOBRER4_n3231</name>
</gene>
<dbReference type="InterPro" id="IPR036513">
    <property type="entry name" value="STAS_dom_sf"/>
</dbReference>
<dbReference type="Pfam" id="PF01740">
    <property type="entry name" value="STAS"/>
    <property type="match status" value="1"/>
</dbReference>
<evidence type="ECO:0000259" key="1">
    <source>
        <dbReference type="PROSITE" id="PS50801"/>
    </source>
</evidence>
<reference evidence="2 3" key="1">
    <citation type="submission" date="2020-06" db="EMBL/GenBank/DDBJ databases">
        <title>Interaction of electrochemicaly active bacteria, Geobacter bremensis R4 on different carbon anode.</title>
        <authorList>
            <person name="Meng L."/>
            <person name="Yoshida N."/>
        </authorList>
    </citation>
    <scope>NUCLEOTIDE SEQUENCE [LARGE SCALE GENOMIC DNA]</scope>
    <source>
        <strain evidence="2 3">R4</strain>
    </source>
</reference>
<organism evidence="2 3">
    <name type="scientific">Citrifermentans bremense</name>
    <dbReference type="NCBI Taxonomy" id="60035"/>
    <lineage>
        <taxon>Bacteria</taxon>
        <taxon>Pseudomonadati</taxon>
        <taxon>Thermodesulfobacteriota</taxon>
        <taxon>Desulfuromonadia</taxon>
        <taxon>Geobacterales</taxon>
        <taxon>Geobacteraceae</taxon>
        <taxon>Citrifermentans</taxon>
    </lineage>
</organism>
<dbReference type="SUPFAM" id="SSF52091">
    <property type="entry name" value="SpoIIaa-like"/>
    <property type="match status" value="1"/>
</dbReference>
<dbReference type="PROSITE" id="PS50801">
    <property type="entry name" value="STAS"/>
    <property type="match status" value="1"/>
</dbReference>